<evidence type="ECO:0000313" key="1">
    <source>
        <dbReference type="EMBL" id="MFC6177683.1"/>
    </source>
</evidence>
<evidence type="ECO:0008006" key="3">
    <source>
        <dbReference type="Google" id="ProtNLM"/>
    </source>
</evidence>
<sequence length="65" mass="7516">MVNRPEITKNLSELVKKRLNSKRMYWSSEVNFDKGTSTERRIDFVGFKAHGMVADATTVRSLVLR</sequence>
<evidence type="ECO:0000313" key="2">
    <source>
        <dbReference type="Proteomes" id="UP001596288"/>
    </source>
</evidence>
<reference evidence="2" key="1">
    <citation type="journal article" date="2019" name="Int. J. Syst. Evol. Microbiol.">
        <title>The Global Catalogue of Microorganisms (GCM) 10K type strain sequencing project: providing services to taxonomists for standard genome sequencing and annotation.</title>
        <authorList>
            <consortium name="The Broad Institute Genomics Platform"/>
            <consortium name="The Broad Institute Genome Sequencing Center for Infectious Disease"/>
            <person name="Wu L."/>
            <person name="Ma J."/>
        </authorList>
    </citation>
    <scope>NUCLEOTIDE SEQUENCE [LARGE SCALE GENOMIC DNA]</scope>
    <source>
        <strain evidence="2">CCM 8927</strain>
    </source>
</reference>
<protein>
    <recommendedName>
        <fullName evidence="3">Transposase</fullName>
    </recommendedName>
</protein>
<keyword evidence="2" id="KW-1185">Reference proteome</keyword>
<dbReference type="EMBL" id="JBHSSF010000041">
    <property type="protein sequence ID" value="MFC6177683.1"/>
    <property type="molecule type" value="Genomic_DNA"/>
</dbReference>
<dbReference type="RefSeq" id="WP_137612041.1">
    <property type="nucleotide sequence ID" value="NZ_BJDF01000017.1"/>
</dbReference>
<accession>A0ABW1RQI6</accession>
<comment type="caution">
    <text evidence="1">The sequence shown here is derived from an EMBL/GenBank/DDBJ whole genome shotgun (WGS) entry which is preliminary data.</text>
</comment>
<proteinExistence type="predicted"/>
<name>A0ABW1RQI6_9LACO</name>
<organism evidence="1 2">
    <name type="scientific">Companilactobacillus huachuanensis</name>
    <dbReference type="NCBI Taxonomy" id="2559914"/>
    <lineage>
        <taxon>Bacteria</taxon>
        <taxon>Bacillati</taxon>
        <taxon>Bacillota</taxon>
        <taxon>Bacilli</taxon>
        <taxon>Lactobacillales</taxon>
        <taxon>Lactobacillaceae</taxon>
        <taxon>Companilactobacillus</taxon>
    </lineage>
</organism>
<dbReference type="Proteomes" id="UP001596288">
    <property type="component" value="Unassembled WGS sequence"/>
</dbReference>
<gene>
    <name evidence="1" type="ORF">ACFQAV_12770</name>
</gene>